<dbReference type="Proteomes" id="UP000192726">
    <property type="component" value="Chromosome"/>
</dbReference>
<dbReference type="KEGG" id="sgv:B1H19_15670"/>
<evidence type="ECO:0008006" key="4">
    <source>
        <dbReference type="Google" id="ProtNLM"/>
    </source>
</evidence>
<feature type="chain" id="PRO_5039670277" description="Secreted protein" evidence="1">
    <location>
        <begin position="22"/>
        <end position="90"/>
    </location>
</feature>
<evidence type="ECO:0000313" key="3">
    <source>
        <dbReference type="Proteomes" id="UP000192726"/>
    </source>
</evidence>
<keyword evidence="1" id="KW-0732">Signal</keyword>
<feature type="signal peptide" evidence="1">
    <location>
        <begin position="1"/>
        <end position="21"/>
    </location>
</feature>
<protein>
    <recommendedName>
        <fullName evidence="4">Secreted protein</fullName>
    </recommendedName>
</protein>
<keyword evidence="3" id="KW-1185">Reference proteome</keyword>
<gene>
    <name evidence="2" type="ORF">B1H19_15670</name>
</gene>
<accession>A0A1V0TR61</accession>
<evidence type="ECO:0000313" key="2">
    <source>
        <dbReference type="EMBL" id="ARF55435.1"/>
    </source>
</evidence>
<dbReference type="STRING" id="553510.B1H19_15670"/>
<sequence>MRDLVRWGAFSCALVPCVLLASGTPVGGAAAAGAGLAAVTCVCRALLRQSERAAARVRVREVGRHRCRTGQMGAVVHGGGRYEERRTPVE</sequence>
<dbReference type="EMBL" id="CP020569">
    <property type="protein sequence ID" value="ARF55435.1"/>
    <property type="molecule type" value="Genomic_DNA"/>
</dbReference>
<proteinExistence type="predicted"/>
<dbReference type="AlphaFoldDB" id="A0A1V0TR61"/>
<evidence type="ECO:0000256" key="1">
    <source>
        <dbReference type="SAM" id="SignalP"/>
    </source>
</evidence>
<organism evidence="2 3">
    <name type="scientific">Streptomyces gilvosporeus</name>
    <dbReference type="NCBI Taxonomy" id="553510"/>
    <lineage>
        <taxon>Bacteria</taxon>
        <taxon>Bacillati</taxon>
        <taxon>Actinomycetota</taxon>
        <taxon>Actinomycetes</taxon>
        <taxon>Kitasatosporales</taxon>
        <taxon>Streptomycetaceae</taxon>
        <taxon>Streptomyces</taxon>
    </lineage>
</organism>
<reference evidence="2 3" key="1">
    <citation type="submission" date="2017-04" db="EMBL/GenBank/DDBJ databases">
        <title>Complete Genome Sequence of Streptomyces gilvosporeus F607, a Capable Producer of Natamycin.</title>
        <authorList>
            <person name="Zong G."/>
            <person name="Zhong C."/>
            <person name="Fu J."/>
            <person name="Qin R."/>
            <person name="Cao G."/>
        </authorList>
    </citation>
    <scope>NUCLEOTIDE SEQUENCE [LARGE SCALE GENOMIC DNA]</scope>
    <source>
        <strain evidence="2 3">F607</strain>
    </source>
</reference>
<name>A0A1V0TR61_9ACTN</name>